<reference evidence="4 5" key="1">
    <citation type="journal article" date="2019" name="Int. J. Syst. Evol. Microbiol.">
        <title>The Global Catalogue of Microorganisms (GCM) 10K type strain sequencing project: providing services to taxonomists for standard genome sequencing and annotation.</title>
        <authorList>
            <consortium name="The Broad Institute Genomics Platform"/>
            <consortium name="The Broad Institute Genome Sequencing Center for Infectious Disease"/>
            <person name="Wu L."/>
            <person name="Ma J."/>
        </authorList>
    </citation>
    <scope>NUCLEOTIDE SEQUENCE [LARGE SCALE GENOMIC DNA]</scope>
    <source>
        <strain evidence="4 5">JCM 15481</strain>
    </source>
</reference>
<proteinExistence type="predicted"/>
<evidence type="ECO:0000313" key="4">
    <source>
        <dbReference type="EMBL" id="GAA2127930.1"/>
    </source>
</evidence>
<evidence type="ECO:0000313" key="5">
    <source>
        <dbReference type="Proteomes" id="UP001500443"/>
    </source>
</evidence>
<evidence type="ECO:0008006" key="6">
    <source>
        <dbReference type="Google" id="ProtNLM"/>
    </source>
</evidence>
<keyword evidence="2" id="KW-0812">Transmembrane</keyword>
<protein>
    <recommendedName>
        <fullName evidence="6">DUF11 domain-containing protein</fullName>
    </recommendedName>
</protein>
<feature type="signal peptide" evidence="3">
    <location>
        <begin position="1"/>
        <end position="50"/>
    </location>
</feature>
<evidence type="ECO:0000256" key="3">
    <source>
        <dbReference type="SAM" id="SignalP"/>
    </source>
</evidence>
<feature type="region of interest" description="Disordered" evidence="1">
    <location>
        <begin position="1"/>
        <end position="24"/>
    </location>
</feature>
<sequence length="243" mass="25214">MTTSLRPRSPRSPHGFRGARGLRGNGIPGGVRAAALACALLAAAAQPAGAAPRPLDDDKGKDVQGVSGPAMKIAIDNARKTSGPGQEATYTIRVASLQDRPIRGIEVRHMLPDGLELVEPGEGGRLRGREVVWTANLKGHKHSEFTARTRMAETASTQGNLVATACAYKKGANVPVVCAPDIDKLTDEPARTGDDGRNSDGGQRAAEDSERGLGYGLGAGALLLGGGAAVFALRRRAAARRRG</sequence>
<name>A0ABN2YJZ2_9ACTN</name>
<keyword evidence="5" id="KW-1185">Reference proteome</keyword>
<keyword evidence="2" id="KW-0472">Membrane</keyword>
<gene>
    <name evidence="4" type="ORF">GCM10009802_34850</name>
</gene>
<feature type="compositionally biased region" description="Basic and acidic residues" evidence="1">
    <location>
        <begin position="187"/>
        <end position="198"/>
    </location>
</feature>
<evidence type="ECO:0000256" key="2">
    <source>
        <dbReference type="SAM" id="Phobius"/>
    </source>
</evidence>
<comment type="caution">
    <text evidence="4">The sequence shown here is derived from an EMBL/GenBank/DDBJ whole genome shotgun (WGS) entry which is preliminary data.</text>
</comment>
<dbReference type="EMBL" id="BAAAPF010000110">
    <property type="protein sequence ID" value="GAA2127930.1"/>
    <property type="molecule type" value="Genomic_DNA"/>
</dbReference>
<organism evidence="4 5">
    <name type="scientific">Streptomyces synnematoformans</name>
    <dbReference type="NCBI Taxonomy" id="415721"/>
    <lineage>
        <taxon>Bacteria</taxon>
        <taxon>Bacillati</taxon>
        <taxon>Actinomycetota</taxon>
        <taxon>Actinomycetes</taxon>
        <taxon>Kitasatosporales</taxon>
        <taxon>Streptomycetaceae</taxon>
        <taxon>Streptomyces</taxon>
    </lineage>
</organism>
<feature type="region of interest" description="Disordered" evidence="1">
    <location>
        <begin position="187"/>
        <end position="209"/>
    </location>
</feature>
<dbReference type="RefSeq" id="WP_344290921.1">
    <property type="nucleotide sequence ID" value="NZ_BAAAPF010000110.1"/>
</dbReference>
<keyword evidence="3" id="KW-0732">Signal</keyword>
<feature type="chain" id="PRO_5047434099" description="DUF11 domain-containing protein" evidence="3">
    <location>
        <begin position="51"/>
        <end position="243"/>
    </location>
</feature>
<dbReference type="Proteomes" id="UP001500443">
    <property type="component" value="Unassembled WGS sequence"/>
</dbReference>
<evidence type="ECO:0000256" key="1">
    <source>
        <dbReference type="SAM" id="MobiDB-lite"/>
    </source>
</evidence>
<keyword evidence="2" id="KW-1133">Transmembrane helix</keyword>
<feature type="transmembrane region" description="Helical" evidence="2">
    <location>
        <begin position="213"/>
        <end position="233"/>
    </location>
</feature>
<accession>A0ABN2YJZ2</accession>